<dbReference type="InterPro" id="IPR029044">
    <property type="entry name" value="Nucleotide-diphossugar_trans"/>
</dbReference>
<evidence type="ECO:0000256" key="1">
    <source>
        <dbReference type="ARBA" id="ARBA00038494"/>
    </source>
</evidence>
<dbReference type="Pfam" id="PF00535">
    <property type="entry name" value="Glycos_transf_2"/>
    <property type="match status" value="1"/>
</dbReference>
<accession>A0A1H6FG78</accession>
<dbReference type="CDD" id="cd02511">
    <property type="entry name" value="Beta4Glucosyltransferase"/>
    <property type="match status" value="1"/>
</dbReference>
<dbReference type="SUPFAM" id="SSF53448">
    <property type="entry name" value="Nucleotide-diphospho-sugar transferases"/>
    <property type="match status" value="1"/>
</dbReference>
<dbReference type="PANTHER" id="PTHR43630:SF2">
    <property type="entry name" value="GLYCOSYLTRANSFERASE"/>
    <property type="match status" value="1"/>
</dbReference>
<protein>
    <submittedName>
        <fullName evidence="3">SPBc2 prophage-derived glycosyltransferase SunS</fullName>
        <ecNumber evidence="3">2.4.1.-</ecNumber>
    </submittedName>
</protein>
<evidence type="ECO:0000259" key="2">
    <source>
        <dbReference type="Pfam" id="PF00535"/>
    </source>
</evidence>
<proteinExistence type="inferred from homology"/>
<dbReference type="RefSeq" id="WP_286019607.1">
    <property type="nucleotide sequence ID" value="NZ_FMSV02000558.1"/>
</dbReference>
<keyword evidence="4" id="KW-1185">Reference proteome</keyword>
<dbReference type="GO" id="GO:0016757">
    <property type="term" value="F:glycosyltransferase activity"/>
    <property type="evidence" value="ECO:0007669"/>
    <property type="project" value="UniProtKB-KW"/>
</dbReference>
<dbReference type="PANTHER" id="PTHR43630">
    <property type="entry name" value="POLY-BETA-1,6-N-ACETYL-D-GLUCOSAMINE SYNTHASE"/>
    <property type="match status" value="1"/>
</dbReference>
<reference evidence="3 4" key="1">
    <citation type="submission" date="2016-10" db="EMBL/GenBank/DDBJ databases">
        <authorList>
            <person name="de Groot N.N."/>
        </authorList>
    </citation>
    <scope>NUCLEOTIDE SEQUENCE [LARGE SCALE GENOMIC DNA]</scope>
    <source>
        <strain evidence="3">MBHS1</strain>
    </source>
</reference>
<name>A0A1H6FG78_9GAMM</name>
<comment type="similarity">
    <text evidence="1">Belongs to the glycosyltransferase 2 family. WaaE/KdtX subfamily.</text>
</comment>
<dbReference type="AlphaFoldDB" id="A0A1H6FG78"/>
<dbReference type="InterPro" id="IPR001173">
    <property type="entry name" value="Glyco_trans_2-like"/>
</dbReference>
<dbReference type="EMBL" id="FMSV02000558">
    <property type="protein sequence ID" value="SEH09072.1"/>
    <property type="molecule type" value="Genomic_DNA"/>
</dbReference>
<evidence type="ECO:0000313" key="4">
    <source>
        <dbReference type="Proteomes" id="UP000236724"/>
    </source>
</evidence>
<keyword evidence="3" id="KW-0808">Transferase</keyword>
<organism evidence="3 4">
    <name type="scientific">Candidatus Venteria ishoeyi</name>
    <dbReference type="NCBI Taxonomy" id="1899563"/>
    <lineage>
        <taxon>Bacteria</taxon>
        <taxon>Pseudomonadati</taxon>
        <taxon>Pseudomonadota</taxon>
        <taxon>Gammaproteobacteria</taxon>
        <taxon>Thiotrichales</taxon>
        <taxon>Thiotrichaceae</taxon>
        <taxon>Venteria</taxon>
    </lineage>
</organism>
<evidence type="ECO:0000313" key="3">
    <source>
        <dbReference type="EMBL" id="SEH09072.1"/>
    </source>
</evidence>
<dbReference type="EC" id="2.4.1.-" evidence="3"/>
<feature type="domain" description="Glycosyltransferase 2-like" evidence="2">
    <location>
        <begin position="25"/>
        <end position="115"/>
    </location>
</feature>
<dbReference type="Gene3D" id="3.90.550.10">
    <property type="entry name" value="Spore Coat Polysaccharide Biosynthesis Protein SpsA, Chain A"/>
    <property type="match status" value="1"/>
</dbReference>
<sequence length="125" mass="13735">MQNSVMTSSTTSEQAASESVLSQVSVILITHNEAHNIQDCLASVSWAGEIIIVDSGSTDATLTLAQAYNPRIQQTDWPGFGKQKNRALDLASKPWVLSIDADERVSSELKQEIEQVLENQQFRTS</sequence>
<keyword evidence="3" id="KW-0328">Glycosyltransferase</keyword>
<dbReference type="Proteomes" id="UP000236724">
    <property type="component" value="Unassembled WGS sequence"/>
</dbReference>
<gene>
    <name evidence="3" type="primary">sunS_2</name>
    <name evidence="3" type="ORF">MBHS_04965</name>
</gene>